<sequence>MAGQTLRPLDMLLYSWDIGHDVYVDLTRSSPLTQMGIVDFVLGHAVIKAAQRKCVKYETKCPDIGCGFLPFSFSSFVELEKDVITLLKRIRKFSITQDIGARADIHIFSRIDFIIARGIWDSVGKEVNIGLGGGLDKPLRPLNMLLYSWDIGHDVCVDLTGSSPLPQTGMVDLCRVMQ</sequence>
<organism evidence="1">
    <name type="scientific">Tanacetum cinerariifolium</name>
    <name type="common">Dalmatian daisy</name>
    <name type="synonym">Chrysanthemum cinerariifolium</name>
    <dbReference type="NCBI Taxonomy" id="118510"/>
    <lineage>
        <taxon>Eukaryota</taxon>
        <taxon>Viridiplantae</taxon>
        <taxon>Streptophyta</taxon>
        <taxon>Embryophyta</taxon>
        <taxon>Tracheophyta</taxon>
        <taxon>Spermatophyta</taxon>
        <taxon>Magnoliopsida</taxon>
        <taxon>eudicotyledons</taxon>
        <taxon>Gunneridae</taxon>
        <taxon>Pentapetalae</taxon>
        <taxon>asterids</taxon>
        <taxon>campanulids</taxon>
        <taxon>Asterales</taxon>
        <taxon>Asteraceae</taxon>
        <taxon>Asteroideae</taxon>
        <taxon>Anthemideae</taxon>
        <taxon>Anthemidinae</taxon>
        <taxon>Tanacetum</taxon>
    </lineage>
</organism>
<evidence type="ECO:0000313" key="1">
    <source>
        <dbReference type="EMBL" id="GFC54947.1"/>
    </source>
</evidence>
<gene>
    <name evidence="1" type="ORF">Tci_826917</name>
</gene>
<comment type="caution">
    <text evidence="1">The sequence shown here is derived from an EMBL/GenBank/DDBJ whole genome shotgun (WGS) entry which is preliminary data.</text>
</comment>
<dbReference type="EMBL" id="BKCJ010963284">
    <property type="protein sequence ID" value="GFC54947.1"/>
    <property type="molecule type" value="Genomic_DNA"/>
</dbReference>
<name>A0A699Q1I3_TANCI</name>
<proteinExistence type="predicted"/>
<protein>
    <submittedName>
        <fullName evidence="1">Uncharacterized protein</fullName>
    </submittedName>
</protein>
<dbReference type="AlphaFoldDB" id="A0A699Q1I3"/>
<dbReference type="PANTHER" id="PTHR48462:SF1">
    <property type="entry name" value="PROTEIN, PUTATIVE-RELATED"/>
    <property type="match status" value="1"/>
</dbReference>
<dbReference type="PANTHER" id="PTHR48462">
    <property type="entry name" value="PROTEIN, PUTATIVE-RELATED"/>
    <property type="match status" value="1"/>
</dbReference>
<reference evidence="1" key="1">
    <citation type="journal article" date="2019" name="Sci. Rep.">
        <title>Draft genome of Tanacetum cinerariifolium, the natural source of mosquito coil.</title>
        <authorList>
            <person name="Yamashiro T."/>
            <person name="Shiraishi A."/>
            <person name="Satake H."/>
            <person name="Nakayama K."/>
        </authorList>
    </citation>
    <scope>NUCLEOTIDE SEQUENCE</scope>
</reference>
<accession>A0A699Q1I3</accession>